<organism evidence="1 2">
    <name type="scientific">Senegalimassilia faecalis</name>
    <dbReference type="NCBI Taxonomy" id="2509433"/>
    <lineage>
        <taxon>Bacteria</taxon>
        <taxon>Bacillati</taxon>
        <taxon>Actinomycetota</taxon>
        <taxon>Coriobacteriia</taxon>
        <taxon>Coriobacteriales</taxon>
        <taxon>Coriobacteriaceae</taxon>
        <taxon>Senegalimassilia</taxon>
    </lineage>
</organism>
<comment type="caution">
    <text evidence="1">The sequence shown here is derived from an EMBL/GenBank/DDBJ whole genome shotgun (WGS) entry which is preliminary data.</text>
</comment>
<protein>
    <submittedName>
        <fullName evidence="1">Uncharacterized protein</fullName>
    </submittedName>
</protein>
<dbReference type="EMBL" id="SDPW01000001">
    <property type="protein sequence ID" value="RXZ54432.1"/>
    <property type="molecule type" value="Genomic_DNA"/>
</dbReference>
<name>A0A4Q2K510_9ACTN</name>
<dbReference type="RefSeq" id="WP_129424793.1">
    <property type="nucleotide sequence ID" value="NZ_SDPW01000001.1"/>
</dbReference>
<evidence type="ECO:0000313" key="1">
    <source>
        <dbReference type="EMBL" id="RXZ54432.1"/>
    </source>
</evidence>
<dbReference type="AlphaFoldDB" id="A0A4Q2K510"/>
<reference evidence="1 2" key="1">
    <citation type="submission" date="2019-01" db="EMBL/GenBank/DDBJ databases">
        <title>Senegalimassilia sp. nov. KGMB04484 isolated human feces.</title>
        <authorList>
            <person name="Han K.-I."/>
            <person name="Kim J.-S."/>
            <person name="Lee K.C."/>
            <person name="Suh M.K."/>
            <person name="Eom M.K."/>
            <person name="Lee J.H."/>
            <person name="Park S.-H."/>
            <person name="Kang S.W."/>
            <person name="Park J.-E."/>
            <person name="Oh B.S."/>
            <person name="Yu S.Y."/>
            <person name="Choi S.-H."/>
            <person name="Lee D.H."/>
            <person name="Yoon H."/>
            <person name="Kim B.-Y."/>
            <person name="Lee J.H."/>
            <person name="Lee J.-S."/>
        </authorList>
    </citation>
    <scope>NUCLEOTIDE SEQUENCE [LARGE SCALE GENOMIC DNA]</scope>
    <source>
        <strain evidence="1 2">KGMB04484</strain>
    </source>
</reference>
<gene>
    <name evidence="1" type="ORF">ET524_08045</name>
</gene>
<dbReference type="Proteomes" id="UP000293345">
    <property type="component" value="Unassembled WGS sequence"/>
</dbReference>
<accession>A0A4Q2K510</accession>
<sequence>MGAPFDVFSFANDVGKGVGGLVKGAADVAAGAVGVAANLVEGAASELAGANEHSDARELPEARYRDGMVSETNDVSISYVRVRRIELDHEQRVVEGPDKYLRLSHRGLELLNRDPDLAEGWLTKLANAFDDEPPAPLDPETAIRVRNCSVYSKEKDAGLDWLRNASIGGIIGALTPGKFVAAVGGAILGATLTPGPERRWFLDILDYDMNKWVFELENEEAGKKVISFLDEYLAV</sequence>
<proteinExistence type="predicted"/>
<evidence type="ECO:0000313" key="2">
    <source>
        <dbReference type="Proteomes" id="UP000293345"/>
    </source>
</evidence>
<keyword evidence="2" id="KW-1185">Reference proteome</keyword>